<sequence>MLERVVRDDRKSQYHLDTSLDLRRLTSALQIPTVLHGTTLKAWEAISQQPGLHRMSQNYIHLATGGRRRHNQGHGPNPQRCSSPSTLRAALKADVKFYVARDGLILTPGNADGYLERQFFQRVDLVKVSATPVRGMGPGRAARAAAHRVRRRRFQEVVHGTSVRAWDIISTQPGIHRMSRNHIHLGQGVKGNVVNGMQRPSEILINYRHRWRPHRGDSSSTSPAAVRSSRPATPTATSSADSSRASSPTVRRRPSRAQTLLRRWARIHKELYALPRRFPIPLIGLPVKNLSRPRAGFFQHLHRQESV</sequence>
<dbReference type="EMBL" id="JARKIB010000190">
    <property type="protein sequence ID" value="KAJ7725939.1"/>
    <property type="molecule type" value="Genomic_DNA"/>
</dbReference>
<dbReference type="AlphaFoldDB" id="A0AAD7MP39"/>
<dbReference type="GO" id="GO:0000215">
    <property type="term" value="F:tRNA 2'-phosphotransferase activity"/>
    <property type="evidence" value="ECO:0007669"/>
    <property type="project" value="TreeGrafter"/>
</dbReference>
<dbReference type="SUPFAM" id="SSF56399">
    <property type="entry name" value="ADP-ribosylation"/>
    <property type="match status" value="2"/>
</dbReference>
<protein>
    <recommendedName>
        <fullName evidence="7">2'-phosphotransferase</fullName>
    </recommendedName>
</protein>
<evidence type="ECO:0000256" key="1">
    <source>
        <dbReference type="ARBA" id="ARBA00009836"/>
    </source>
</evidence>
<reference evidence="5" key="1">
    <citation type="submission" date="2023-03" db="EMBL/GenBank/DDBJ databases">
        <title>Massive genome expansion in bonnet fungi (Mycena s.s.) driven by repeated elements and novel gene families across ecological guilds.</title>
        <authorList>
            <consortium name="Lawrence Berkeley National Laboratory"/>
            <person name="Harder C.B."/>
            <person name="Miyauchi S."/>
            <person name="Viragh M."/>
            <person name="Kuo A."/>
            <person name="Thoen E."/>
            <person name="Andreopoulos B."/>
            <person name="Lu D."/>
            <person name="Skrede I."/>
            <person name="Drula E."/>
            <person name="Henrissat B."/>
            <person name="Morin E."/>
            <person name="Kohler A."/>
            <person name="Barry K."/>
            <person name="LaButti K."/>
            <person name="Morin E."/>
            <person name="Salamov A."/>
            <person name="Lipzen A."/>
            <person name="Mereny Z."/>
            <person name="Hegedus B."/>
            <person name="Baldrian P."/>
            <person name="Stursova M."/>
            <person name="Weitz H."/>
            <person name="Taylor A."/>
            <person name="Grigoriev I.V."/>
            <person name="Nagy L.G."/>
            <person name="Martin F."/>
            <person name="Kauserud H."/>
        </authorList>
    </citation>
    <scope>NUCLEOTIDE SEQUENCE</scope>
    <source>
        <strain evidence="5">CBHHK182m</strain>
    </source>
</reference>
<comment type="similarity">
    <text evidence="1">Belongs to the KptA/TPT1 family.</text>
</comment>
<feature type="region of interest" description="Disordered" evidence="4">
    <location>
        <begin position="209"/>
        <end position="256"/>
    </location>
</feature>
<accession>A0AAD7MP39</accession>
<feature type="region of interest" description="Disordered" evidence="4">
    <location>
        <begin position="65"/>
        <end position="84"/>
    </location>
</feature>
<dbReference type="GO" id="GO:0006388">
    <property type="term" value="P:tRNA splicing, via endonucleolytic cleavage and ligation"/>
    <property type="evidence" value="ECO:0007669"/>
    <property type="project" value="TreeGrafter"/>
</dbReference>
<evidence type="ECO:0000256" key="2">
    <source>
        <dbReference type="ARBA" id="ARBA00022679"/>
    </source>
</evidence>
<keyword evidence="3" id="KW-0520">NAD</keyword>
<dbReference type="PANTHER" id="PTHR12684:SF2">
    <property type="entry name" value="TRNA 2'-PHOSPHOTRANSFERASE 1"/>
    <property type="match status" value="1"/>
</dbReference>
<organism evidence="5 6">
    <name type="scientific">Mycena metata</name>
    <dbReference type="NCBI Taxonomy" id="1033252"/>
    <lineage>
        <taxon>Eukaryota</taxon>
        <taxon>Fungi</taxon>
        <taxon>Dikarya</taxon>
        <taxon>Basidiomycota</taxon>
        <taxon>Agaricomycotina</taxon>
        <taxon>Agaricomycetes</taxon>
        <taxon>Agaricomycetidae</taxon>
        <taxon>Agaricales</taxon>
        <taxon>Marasmiineae</taxon>
        <taxon>Mycenaceae</taxon>
        <taxon>Mycena</taxon>
    </lineage>
</organism>
<dbReference type="Pfam" id="PF01885">
    <property type="entry name" value="PTS_2-RNA"/>
    <property type="match status" value="2"/>
</dbReference>
<evidence type="ECO:0000256" key="3">
    <source>
        <dbReference type="ARBA" id="ARBA00023027"/>
    </source>
</evidence>
<dbReference type="InterPro" id="IPR042081">
    <property type="entry name" value="RNA_2'-PTrans_C"/>
</dbReference>
<dbReference type="PANTHER" id="PTHR12684">
    <property type="entry name" value="PUTATIVE PHOSPHOTRANSFERASE"/>
    <property type="match status" value="1"/>
</dbReference>
<evidence type="ECO:0000313" key="6">
    <source>
        <dbReference type="Proteomes" id="UP001215598"/>
    </source>
</evidence>
<evidence type="ECO:0008006" key="7">
    <source>
        <dbReference type="Google" id="ProtNLM"/>
    </source>
</evidence>
<feature type="compositionally biased region" description="Low complexity" evidence="4">
    <location>
        <begin position="218"/>
        <end position="249"/>
    </location>
</feature>
<keyword evidence="6" id="KW-1185">Reference proteome</keyword>
<name>A0AAD7MP39_9AGAR</name>
<keyword evidence="2" id="KW-0808">Transferase</keyword>
<dbReference type="Proteomes" id="UP001215598">
    <property type="component" value="Unassembled WGS sequence"/>
</dbReference>
<gene>
    <name evidence="5" type="ORF">B0H16DRAFT_1593433</name>
</gene>
<dbReference type="InterPro" id="IPR002745">
    <property type="entry name" value="Ptrans_KptA/Tpt1"/>
</dbReference>
<evidence type="ECO:0000313" key="5">
    <source>
        <dbReference type="EMBL" id="KAJ7725939.1"/>
    </source>
</evidence>
<comment type="caution">
    <text evidence="5">The sequence shown here is derived from an EMBL/GenBank/DDBJ whole genome shotgun (WGS) entry which is preliminary data.</text>
</comment>
<dbReference type="Gene3D" id="3.20.170.30">
    <property type="match status" value="2"/>
</dbReference>
<proteinExistence type="inferred from homology"/>
<evidence type="ECO:0000256" key="4">
    <source>
        <dbReference type="SAM" id="MobiDB-lite"/>
    </source>
</evidence>